<evidence type="ECO:0000256" key="7">
    <source>
        <dbReference type="ARBA" id="ARBA00022723"/>
    </source>
</evidence>
<organism evidence="18 19">
    <name type="scientific">Rhynchospora breviuscula</name>
    <dbReference type="NCBI Taxonomy" id="2022672"/>
    <lineage>
        <taxon>Eukaryota</taxon>
        <taxon>Viridiplantae</taxon>
        <taxon>Streptophyta</taxon>
        <taxon>Embryophyta</taxon>
        <taxon>Tracheophyta</taxon>
        <taxon>Spermatophyta</taxon>
        <taxon>Magnoliopsida</taxon>
        <taxon>Liliopsida</taxon>
        <taxon>Poales</taxon>
        <taxon>Cyperaceae</taxon>
        <taxon>Cyperoideae</taxon>
        <taxon>Rhynchosporeae</taxon>
        <taxon>Rhynchospora</taxon>
    </lineage>
</organism>
<dbReference type="EC" id="1.7.7.1" evidence="12"/>
<evidence type="ECO:0000256" key="2">
    <source>
        <dbReference type="ARBA" id="ARBA00001966"/>
    </source>
</evidence>
<dbReference type="GO" id="GO:0042128">
    <property type="term" value="P:nitrate assimilation"/>
    <property type="evidence" value="ECO:0007669"/>
    <property type="project" value="UniProtKB-KW"/>
</dbReference>
<evidence type="ECO:0000259" key="16">
    <source>
        <dbReference type="Pfam" id="PF01077"/>
    </source>
</evidence>
<keyword evidence="5" id="KW-0004">4Fe-4S</keyword>
<evidence type="ECO:0000256" key="9">
    <source>
        <dbReference type="ARBA" id="ARBA00023004"/>
    </source>
</evidence>
<name>A0A9P9Z8A5_9POAL</name>
<evidence type="ECO:0000256" key="15">
    <source>
        <dbReference type="SAM" id="MobiDB-lite"/>
    </source>
</evidence>
<dbReference type="SUPFAM" id="SSF55124">
    <property type="entry name" value="Nitrite/Sulfite reductase N-terminal domain-like"/>
    <property type="match status" value="2"/>
</dbReference>
<keyword evidence="10" id="KW-0411">Iron-sulfur</keyword>
<dbReference type="FunFam" id="3.30.413.10:FF:000009">
    <property type="entry name" value="Sulfite reductase [ferredoxin]"/>
    <property type="match status" value="1"/>
</dbReference>
<evidence type="ECO:0000256" key="14">
    <source>
        <dbReference type="ARBA" id="ARBA00048538"/>
    </source>
</evidence>
<dbReference type="GO" id="GO:0051539">
    <property type="term" value="F:4 iron, 4 sulfur cluster binding"/>
    <property type="evidence" value="ECO:0007669"/>
    <property type="project" value="UniProtKB-KW"/>
</dbReference>
<keyword evidence="6" id="KW-0349">Heme</keyword>
<dbReference type="PANTHER" id="PTHR32439:SF0">
    <property type="entry name" value="FERREDOXIN--NITRITE REDUCTASE, CHLOROPLASTIC"/>
    <property type="match status" value="1"/>
</dbReference>
<evidence type="ECO:0000313" key="18">
    <source>
        <dbReference type="EMBL" id="KAJ1684143.1"/>
    </source>
</evidence>
<dbReference type="AlphaFoldDB" id="A0A9P9Z8A5"/>
<keyword evidence="8" id="KW-0560">Oxidoreductase</keyword>
<feature type="compositionally biased region" description="Basic residues" evidence="15">
    <location>
        <begin position="44"/>
        <end position="54"/>
    </location>
</feature>
<evidence type="ECO:0000256" key="11">
    <source>
        <dbReference type="ARBA" id="ARBA00023063"/>
    </source>
</evidence>
<dbReference type="PRINTS" id="PR00397">
    <property type="entry name" value="SIROHAEM"/>
</dbReference>
<accession>A0A9P9Z8A5</accession>
<dbReference type="InterPro" id="IPR005117">
    <property type="entry name" value="NiRdtase/SiRdtase_haem-b_fer"/>
</dbReference>
<keyword evidence="19" id="KW-1185">Reference proteome</keyword>
<comment type="cofactor">
    <cofactor evidence="1">
        <name>siroheme</name>
        <dbReference type="ChEBI" id="CHEBI:60052"/>
    </cofactor>
</comment>
<proteinExistence type="inferred from homology"/>
<comment type="caution">
    <text evidence="18">The sequence shown here is derived from an EMBL/GenBank/DDBJ whole genome shotgun (WGS) entry which is preliminary data.</text>
</comment>
<evidence type="ECO:0000256" key="8">
    <source>
        <dbReference type="ARBA" id="ARBA00023002"/>
    </source>
</evidence>
<comment type="pathway">
    <text evidence="3">Nitrogen metabolism; nitrate reduction (assimilation).</text>
</comment>
<dbReference type="InterPro" id="IPR036136">
    <property type="entry name" value="Nit/Sulf_reduc_fer-like_dom_sf"/>
</dbReference>
<dbReference type="OrthoDB" id="10267585at2759"/>
<feature type="region of interest" description="Disordered" evidence="15">
    <location>
        <begin position="27"/>
        <end position="75"/>
    </location>
</feature>
<dbReference type="FunFam" id="3.30.413.10:FF:000013">
    <property type="entry name" value="Sulfite reductase [ferredoxin]"/>
    <property type="match status" value="1"/>
</dbReference>
<dbReference type="Pfam" id="PF03460">
    <property type="entry name" value="NIR_SIR_ferr"/>
    <property type="match status" value="2"/>
</dbReference>
<feature type="domain" description="Nitrite/sulphite reductase 4Fe-4S" evidence="16">
    <location>
        <begin position="480"/>
        <end position="610"/>
    </location>
</feature>
<comment type="cofactor">
    <cofactor evidence="2">
        <name>[4Fe-4S] cluster</name>
        <dbReference type="ChEBI" id="CHEBI:49883"/>
    </cofactor>
</comment>
<dbReference type="SUPFAM" id="SSF56014">
    <property type="entry name" value="Nitrite and sulphite reductase 4Fe-4S domain-like"/>
    <property type="match status" value="2"/>
</dbReference>
<dbReference type="Gene3D" id="3.30.413.10">
    <property type="entry name" value="Sulfite Reductase Hemoprotein, domain 1"/>
    <property type="match status" value="2"/>
</dbReference>
<dbReference type="GO" id="GO:0020037">
    <property type="term" value="F:heme binding"/>
    <property type="evidence" value="ECO:0007669"/>
    <property type="project" value="InterPro"/>
</dbReference>
<dbReference type="InterPro" id="IPR051329">
    <property type="entry name" value="NIR_SIR_4Fe-4S"/>
</dbReference>
<dbReference type="GO" id="GO:0048307">
    <property type="term" value="F:ferredoxin-nitrite reductase activity"/>
    <property type="evidence" value="ECO:0007669"/>
    <property type="project" value="UniProtKB-EC"/>
</dbReference>
<sequence length="627" mass="69602">MTDADLTSRDLSLWAGVHLPRLVPCSRAPRPGCRRARPDTDVRPRRHRGPRRRTGLPVVSTQTGKNGTPIPRAKRGEGQWALGYTEPLNKNEQSKRDDNPLNVRDRILNIYSKRGFASIDPADLRGRFRWMGLYTQRAPGFDGGKTAMLEEDELDDEYFMLRVRSDGALLTPAKIRALGQVGERYARDTADVTDRENIQYHWIRIEDVPAIWELLDESGLDTMEACGDSPRAFLGSPVAGVAADEIIDGTSALEEIKRRYVGDPEYSNLPRKFKTALTGHPSHDVTPETNDVSFVGTVHPEHGPGFDLWVGGGLSTNPMLAQKLGVWIPLEDVPDVWEGVIKIFRDYGYRRLRSRARLKFLVADWGRDVFREVLEKEYLERELVSCDSPEAPKRQADHIGVFDQSDGRKYVGVAPTVGRISGSTLTALADVVERFGADGVRLTAYQKIVVIGVDADTVEAFTEAVEEIGLTPRPSNWRQNTMACTGIEYCKLAIVDTKQRATDLISELEERVPDLDVPITVNVNGCPNACARTQVADFGFKGQLVMDADGNQVEGFQVHLGGATGLDSNFGRKLRAHKVTSADLGDYVTNVVTAFLADREDGEAFADWVVRAEDDQLRGDRALESAR</sequence>
<dbReference type="InterPro" id="IPR006067">
    <property type="entry name" value="NO2/SO3_Rdtase_4Fe4S_dom"/>
</dbReference>
<dbReference type="GO" id="GO:0046872">
    <property type="term" value="F:metal ion binding"/>
    <property type="evidence" value="ECO:0007669"/>
    <property type="project" value="UniProtKB-KW"/>
</dbReference>
<keyword evidence="11" id="KW-0534">Nitrate assimilation</keyword>
<keyword evidence="7" id="KW-0479">Metal-binding</keyword>
<evidence type="ECO:0000256" key="13">
    <source>
        <dbReference type="ARBA" id="ARBA00040459"/>
    </source>
</evidence>
<evidence type="ECO:0000256" key="5">
    <source>
        <dbReference type="ARBA" id="ARBA00022485"/>
    </source>
</evidence>
<evidence type="ECO:0000313" key="19">
    <source>
        <dbReference type="Proteomes" id="UP001151287"/>
    </source>
</evidence>
<dbReference type="Gene3D" id="3.90.480.20">
    <property type="match status" value="1"/>
</dbReference>
<dbReference type="PANTHER" id="PTHR32439">
    <property type="entry name" value="FERREDOXIN--NITRITE REDUCTASE, CHLOROPLASTIC"/>
    <property type="match status" value="1"/>
</dbReference>
<feature type="domain" description="Nitrite/Sulfite reductase ferredoxin-like" evidence="17">
    <location>
        <begin position="403"/>
        <end position="467"/>
    </location>
</feature>
<feature type="domain" description="Nitrite/Sulfite reductase ferredoxin-like" evidence="17">
    <location>
        <begin position="155"/>
        <end position="217"/>
    </location>
</feature>
<evidence type="ECO:0000256" key="4">
    <source>
        <dbReference type="ARBA" id="ARBA00010429"/>
    </source>
</evidence>
<evidence type="ECO:0000256" key="3">
    <source>
        <dbReference type="ARBA" id="ARBA00005096"/>
    </source>
</evidence>
<gene>
    <name evidence="18" type="ORF">LUZ63_020712</name>
</gene>
<dbReference type="EMBL" id="JAMQYH010000043">
    <property type="protein sequence ID" value="KAJ1684143.1"/>
    <property type="molecule type" value="Genomic_DNA"/>
</dbReference>
<comment type="similarity">
    <text evidence="4">Belongs to the nitrite and sulfite reductase 4Fe-4S domain family.</text>
</comment>
<dbReference type="InterPro" id="IPR006066">
    <property type="entry name" value="NO2/SO3_Rdtase_FeS/sirohaem_BS"/>
</dbReference>
<reference evidence="18" key="1">
    <citation type="journal article" date="2022" name="Cell">
        <title>Repeat-based holocentromeres influence genome architecture and karyotype evolution.</title>
        <authorList>
            <person name="Hofstatter P.G."/>
            <person name="Thangavel G."/>
            <person name="Lux T."/>
            <person name="Neumann P."/>
            <person name="Vondrak T."/>
            <person name="Novak P."/>
            <person name="Zhang M."/>
            <person name="Costa L."/>
            <person name="Castellani M."/>
            <person name="Scott A."/>
            <person name="Toegelov H."/>
            <person name="Fuchs J."/>
            <person name="Mata-Sucre Y."/>
            <person name="Dias Y."/>
            <person name="Vanzela A.L.L."/>
            <person name="Huettel B."/>
            <person name="Almeida C.C.S."/>
            <person name="Simkova H."/>
            <person name="Souza G."/>
            <person name="Pedrosa-Harand A."/>
            <person name="Macas J."/>
            <person name="Mayer K.F.X."/>
            <person name="Houben A."/>
            <person name="Marques A."/>
        </authorList>
    </citation>
    <scope>NUCLEOTIDE SEQUENCE</scope>
    <source>
        <strain evidence="18">RhyBre1mFocal</strain>
    </source>
</reference>
<keyword evidence="9" id="KW-0408">Iron</keyword>
<dbReference type="Pfam" id="PF01077">
    <property type="entry name" value="NIR_SIR"/>
    <property type="match status" value="2"/>
</dbReference>
<evidence type="ECO:0000256" key="1">
    <source>
        <dbReference type="ARBA" id="ARBA00001929"/>
    </source>
</evidence>
<protein>
    <recommendedName>
        <fullName evidence="13">Ferredoxin--nitrite reductase, chloroplastic</fullName>
        <ecNumber evidence="12">1.7.7.1</ecNumber>
    </recommendedName>
</protein>
<evidence type="ECO:0000256" key="6">
    <source>
        <dbReference type="ARBA" id="ARBA00022617"/>
    </source>
</evidence>
<dbReference type="PROSITE" id="PS00365">
    <property type="entry name" value="NIR_SIR"/>
    <property type="match status" value="1"/>
</dbReference>
<evidence type="ECO:0000256" key="12">
    <source>
        <dbReference type="ARBA" id="ARBA00038893"/>
    </source>
</evidence>
<feature type="domain" description="Nitrite/sulphite reductase 4Fe-4S" evidence="16">
    <location>
        <begin position="226"/>
        <end position="380"/>
    </location>
</feature>
<dbReference type="InterPro" id="IPR045854">
    <property type="entry name" value="NO2/SO3_Rdtase_4Fe4S_sf"/>
</dbReference>
<comment type="catalytic activity">
    <reaction evidence="14">
        <text>6 oxidized [2Fe-2S]-[ferredoxin] + NH4(+) + 2 H2O = nitrite + 6 reduced [2Fe-2S]-[ferredoxin] + 8 H(+)</text>
        <dbReference type="Rhea" id="RHEA:18041"/>
        <dbReference type="Rhea" id="RHEA-COMP:10000"/>
        <dbReference type="Rhea" id="RHEA-COMP:10001"/>
        <dbReference type="ChEBI" id="CHEBI:15377"/>
        <dbReference type="ChEBI" id="CHEBI:15378"/>
        <dbReference type="ChEBI" id="CHEBI:16301"/>
        <dbReference type="ChEBI" id="CHEBI:28938"/>
        <dbReference type="ChEBI" id="CHEBI:33737"/>
        <dbReference type="ChEBI" id="CHEBI:33738"/>
        <dbReference type="EC" id="1.7.7.1"/>
    </reaction>
</comment>
<evidence type="ECO:0000256" key="10">
    <source>
        <dbReference type="ARBA" id="ARBA00023014"/>
    </source>
</evidence>
<dbReference type="Proteomes" id="UP001151287">
    <property type="component" value="Unassembled WGS sequence"/>
</dbReference>
<evidence type="ECO:0000259" key="17">
    <source>
        <dbReference type="Pfam" id="PF03460"/>
    </source>
</evidence>